<name>A0A516Q4A3_9ACTN</name>
<feature type="transmembrane region" description="Helical" evidence="7">
    <location>
        <begin position="137"/>
        <end position="159"/>
    </location>
</feature>
<evidence type="ECO:0000259" key="8">
    <source>
        <dbReference type="PROSITE" id="PS50928"/>
    </source>
</evidence>
<dbReference type="PANTHER" id="PTHR30465:SF0">
    <property type="entry name" value="OLIGOPEPTIDE TRANSPORT SYSTEM PERMEASE PROTEIN APPB"/>
    <property type="match status" value="1"/>
</dbReference>
<comment type="similarity">
    <text evidence="7">Belongs to the binding-protein-dependent transport system permease family.</text>
</comment>
<dbReference type="Pfam" id="PF00528">
    <property type="entry name" value="BPD_transp_1"/>
    <property type="match status" value="1"/>
</dbReference>
<feature type="domain" description="ABC transmembrane type-1" evidence="8">
    <location>
        <begin position="98"/>
        <end position="316"/>
    </location>
</feature>
<feature type="transmembrane region" description="Helical" evidence="7">
    <location>
        <begin position="293"/>
        <end position="319"/>
    </location>
</feature>
<dbReference type="InterPro" id="IPR000515">
    <property type="entry name" value="MetI-like"/>
</dbReference>
<keyword evidence="6 7" id="KW-0472">Membrane</keyword>
<keyword evidence="10" id="KW-1185">Reference proteome</keyword>
<evidence type="ECO:0000256" key="1">
    <source>
        <dbReference type="ARBA" id="ARBA00004651"/>
    </source>
</evidence>
<dbReference type="RefSeq" id="WP_143987988.1">
    <property type="nucleotide sequence ID" value="NZ_CP041692.1"/>
</dbReference>
<evidence type="ECO:0000256" key="4">
    <source>
        <dbReference type="ARBA" id="ARBA00022692"/>
    </source>
</evidence>
<evidence type="ECO:0000256" key="7">
    <source>
        <dbReference type="RuleBase" id="RU363032"/>
    </source>
</evidence>
<gene>
    <name evidence="9" type="ORF">FOE78_20965</name>
</gene>
<evidence type="ECO:0000256" key="3">
    <source>
        <dbReference type="ARBA" id="ARBA00022475"/>
    </source>
</evidence>
<evidence type="ECO:0000313" key="10">
    <source>
        <dbReference type="Proteomes" id="UP000319263"/>
    </source>
</evidence>
<protein>
    <submittedName>
        <fullName evidence="9">ABC transporter permease</fullName>
    </submittedName>
</protein>
<feature type="transmembrane region" description="Helical" evidence="7">
    <location>
        <begin position="104"/>
        <end position="125"/>
    </location>
</feature>
<dbReference type="PANTHER" id="PTHR30465">
    <property type="entry name" value="INNER MEMBRANE ABC TRANSPORTER"/>
    <property type="match status" value="1"/>
</dbReference>
<organism evidence="9 10">
    <name type="scientific">Microlunatus elymi</name>
    <dbReference type="NCBI Taxonomy" id="2596828"/>
    <lineage>
        <taxon>Bacteria</taxon>
        <taxon>Bacillati</taxon>
        <taxon>Actinomycetota</taxon>
        <taxon>Actinomycetes</taxon>
        <taxon>Propionibacteriales</taxon>
        <taxon>Propionibacteriaceae</taxon>
        <taxon>Microlunatus</taxon>
    </lineage>
</organism>
<feature type="transmembrane region" description="Helical" evidence="7">
    <location>
        <begin position="12"/>
        <end position="31"/>
    </location>
</feature>
<proteinExistence type="inferred from homology"/>
<dbReference type="Gene3D" id="1.10.3720.10">
    <property type="entry name" value="MetI-like"/>
    <property type="match status" value="1"/>
</dbReference>
<evidence type="ECO:0000256" key="2">
    <source>
        <dbReference type="ARBA" id="ARBA00022448"/>
    </source>
</evidence>
<keyword evidence="3" id="KW-1003">Cell membrane</keyword>
<dbReference type="CDD" id="cd06261">
    <property type="entry name" value="TM_PBP2"/>
    <property type="match status" value="1"/>
</dbReference>
<dbReference type="KEGG" id="mik:FOE78_20965"/>
<reference evidence="9 10" key="1">
    <citation type="submission" date="2019-07" db="EMBL/GenBank/DDBJ databases">
        <title>Microlunatus dokdonensis sp. nov. isolated from the rhizospheric soil of the wild plant Elymus tsukushiensis.</title>
        <authorList>
            <person name="Ghim S.-Y."/>
            <person name="Hwang Y.-J."/>
            <person name="Son J.-S."/>
            <person name="Shin J.-H."/>
        </authorList>
    </citation>
    <scope>NUCLEOTIDE SEQUENCE [LARGE SCALE GENOMIC DNA]</scope>
    <source>
        <strain evidence="9 10">KUDC0627</strain>
    </source>
</reference>
<dbReference type="OrthoDB" id="147688at2"/>
<keyword evidence="5 7" id="KW-1133">Transmembrane helix</keyword>
<dbReference type="SUPFAM" id="SSF161098">
    <property type="entry name" value="MetI-like"/>
    <property type="match status" value="1"/>
</dbReference>
<feature type="transmembrane region" description="Helical" evidence="7">
    <location>
        <begin position="248"/>
        <end position="273"/>
    </location>
</feature>
<accession>A0A516Q4A3</accession>
<evidence type="ECO:0000256" key="6">
    <source>
        <dbReference type="ARBA" id="ARBA00023136"/>
    </source>
</evidence>
<dbReference type="Proteomes" id="UP000319263">
    <property type="component" value="Chromosome"/>
</dbReference>
<dbReference type="InterPro" id="IPR035906">
    <property type="entry name" value="MetI-like_sf"/>
</dbReference>
<dbReference type="GO" id="GO:0005886">
    <property type="term" value="C:plasma membrane"/>
    <property type="evidence" value="ECO:0007669"/>
    <property type="project" value="UniProtKB-SubCell"/>
</dbReference>
<dbReference type="GO" id="GO:0055085">
    <property type="term" value="P:transmembrane transport"/>
    <property type="evidence" value="ECO:0007669"/>
    <property type="project" value="InterPro"/>
</dbReference>
<dbReference type="PROSITE" id="PS50928">
    <property type="entry name" value="ABC_TM1"/>
    <property type="match status" value="1"/>
</dbReference>
<evidence type="ECO:0000313" key="9">
    <source>
        <dbReference type="EMBL" id="QDP98041.1"/>
    </source>
</evidence>
<evidence type="ECO:0000256" key="5">
    <source>
        <dbReference type="ARBA" id="ARBA00022989"/>
    </source>
</evidence>
<dbReference type="AlphaFoldDB" id="A0A516Q4A3"/>
<keyword evidence="2 7" id="KW-0813">Transport</keyword>
<comment type="subcellular location">
    <subcellularLocation>
        <location evidence="1 7">Cell membrane</location>
        <topology evidence="1 7">Multi-pass membrane protein</topology>
    </subcellularLocation>
</comment>
<keyword evidence="4 7" id="KW-0812">Transmembrane</keyword>
<sequence length="326" mass="35747">MVKYLLRRVGGWLLMIIIATNITYFLANFFLHPRSLYVGRRPPLPEAQVDALLDANNLNDKVPIFERWWVWIKGIVLHWDWGNSPTGDPVNGQIAFRIPVSAELMMGAFILYTLIGIGLGVYAASRQYRPADRINQALSIITLNIPVVVAGLGIVLLAIKFNQAVGHRVFYVTGSRSADVHGLAAIPDILQHLALPTIVLIITQYASTQMLQRSLLLDNISADYVRMARAKGLTKSHAIRKHALRPSLIPVATQVAFSIPALFTGAVLTETIFNWEGMGKYFIDTINKMDVNGVVAVAAFGALMTAVGAVLADIAVVALDPRVRVS</sequence>
<dbReference type="EMBL" id="CP041692">
    <property type="protein sequence ID" value="QDP98041.1"/>
    <property type="molecule type" value="Genomic_DNA"/>
</dbReference>